<dbReference type="GO" id="GO:0009694">
    <property type="term" value="P:jasmonic acid metabolic process"/>
    <property type="evidence" value="ECO:0007669"/>
    <property type="project" value="TreeGrafter"/>
</dbReference>
<reference evidence="3 4" key="1">
    <citation type="submission" date="2016-10" db="EMBL/GenBank/DDBJ databases">
        <title>Genome sequence of Planktotalea frisia SH6-1.</title>
        <authorList>
            <person name="Poehlein A."/>
            <person name="Bakenhus I."/>
            <person name="Voget S."/>
            <person name="Brinkhoff T."/>
            <person name="Simon M."/>
        </authorList>
    </citation>
    <scope>NUCLEOTIDE SEQUENCE [LARGE SCALE GENOMIC DNA]</scope>
    <source>
        <strain evidence="3 4">SH6-1</strain>
    </source>
</reference>
<dbReference type="GO" id="GO:0080030">
    <property type="term" value="F:methyl indole-3-acetate esterase activity"/>
    <property type="evidence" value="ECO:0007669"/>
    <property type="project" value="TreeGrafter"/>
</dbReference>
<proteinExistence type="predicted"/>
<feature type="domain" description="AB hydrolase-1" evidence="2">
    <location>
        <begin position="4"/>
        <end position="227"/>
    </location>
</feature>
<dbReference type="GO" id="GO:0080031">
    <property type="term" value="F:methyl salicylate esterase activity"/>
    <property type="evidence" value="ECO:0007669"/>
    <property type="project" value="TreeGrafter"/>
</dbReference>
<dbReference type="EC" id="3.1.1.88" evidence="3"/>
<dbReference type="InterPro" id="IPR029058">
    <property type="entry name" value="AB_hydrolase_fold"/>
</dbReference>
<name>A0A1L9P1Z4_9RHOB</name>
<accession>A0A1L9P1Z4</accession>
<protein>
    <submittedName>
        <fullName evidence="3">Pyrethroid hydrolase</fullName>
        <ecNumber evidence="3">3.1.1.88</ecNumber>
    </submittedName>
</protein>
<dbReference type="PANTHER" id="PTHR10992:SF1083">
    <property type="entry name" value="METHYLESTERASE 1"/>
    <property type="match status" value="1"/>
</dbReference>
<dbReference type="GO" id="GO:0102209">
    <property type="term" value="F:trans-permethrin hydrolase activity"/>
    <property type="evidence" value="ECO:0007669"/>
    <property type="project" value="UniProtKB-EC"/>
</dbReference>
<dbReference type="InterPro" id="IPR045889">
    <property type="entry name" value="MES/HNL"/>
</dbReference>
<dbReference type="EMBL" id="MLCB01000021">
    <property type="protein sequence ID" value="OJI95453.1"/>
    <property type="molecule type" value="Genomic_DNA"/>
</dbReference>
<dbReference type="GO" id="GO:0080032">
    <property type="term" value="F:methyl jasmonate esterase activity"/>
    <property type="evidence" value="ECO:0007669"/>
    <property type="project" value="TreeGrafter"/>
</dbReference>
<comment type="caution">
    <text evidence="3">The sequence shown here is derived from an EMBL/GenBank/DDBJ whole genome shotgun (WGS) entry which is preliminary data.</text>
</comment>
<gene>
    <name evidence="3" type="primary">pytH</name>
    <name evidence="3" type="ORF">PFRI_02470</name>
</gene>
<organism evidence="3 4">
    <name type="scientific">Planktotalea frisia</name>
    <dbReference type="NCBI Taxonomy" id="696762"/>
    <lineage>
        <taxon>Bacteria</taxon>
        <taxon>Pseudomonadati</taxon>
        <taxon>Pseudomonadota</taxon>
        <taxon>Alphaproteobacteria</taxon>
        <taxon>Rhodobacterales</taxon>
        <taxon>Paracoccaceae</taxon>
        <taxon>Planktotalea</taxon>
    </lineage>
</organism>
<dbReference type="STRING" id="696762.PFRI_02470"/>
<sequence>MAEFLLIHGSCHGAWCWRDVLPELARLGHSARAIDLPSHGVDQTSIKDVTLDLYRDAILAAIDAPVVLVGHSMAGFPIAAAAEKAPEKIARLVNLCAYAPFSGYSLVEMRKLAKRQPLLDAIEKSADGLSWTPIVSKARETFYHDCSDEVVAFAQAHLTPQAILPQATKLELGANYNSVAKSYIRCADDRTIPPEFQTEMAARFATEDRHEMQTSHSPFFADPKGLAHLLDKIARAG</sequence>
<dbReference type="Pfam" id="PF12697">
    <property type="entry name" value="Abhydrolase_6"/>
    <property type="match status" value="1"/>
</dbReference>
<evidence type="ECO:0000313" key="4">
    <source>
        <dbReference type="Proteomes" id="UP000184514"/>
    </source>
</evidence>
<evidence type="ECO:0000313" key="3">
    <source>
        <dbReference type="EMBL" id="OJI95453.1"/>
    </source>
</evidence>
<dbReference type="GO" id="GO:0009696">
    <property type="term" value="P:salicylic acid metabolic process"/>
    <property type="evidence" value="ECO:0007669"/>
    <property type="project" value="TreeGrafter"/>
</dbReference>
<keyword evidence="4" id="KW-1185">Reference proteome</keyword>
<dbReference type="Gene3D" id="3.40.50.1820">
    <property type="entry name" value="alpha/beta hydrolase"/>
    <property type="match status" value="1"/>
</dbReference>
<keyword evidence="1 3" id="KW-0378">Hydrolase</keyword>
<dbReference type="OrthoDB" id="9814966at2"/>
<dbReference type="PANTHER" id="PTHR10992">
    <property type="entry name" value="METHYLESTERASE FAMILY MEMBER"/>
    <property type="match status" value="1"/>
</dbReference>
<dbReference type="InterPro" id="IPR000073">
    <property type="entry name" value="AB_hydrolase_1"/>
</dbReference>
<dbReference type="AlphaFoldDB" id="A0A1L9P1Z4"/>
<dbReference type="SUPFAM" id="SSF53474">
    <property type="entry name" value="alpha/beta-Hydrolases"/>
    <property type="match status" value="1"/>
</dbReference>
<evidence type="ECO:0000259" key="2">
    <source>
        <dbReference type="Pfam" id="PF12697"/>
    </source>
</evidence>
<dbReference type="Proteomes" id="UP000184514">
    <property type="component" value="Unassembled WGS sequence"/>
</dbReference>
<evidence type="ECO:0000256" key="1">
    <source>
        <dbReference type="ARBA" id="ARBA00022801"/>
    </source>
</evidence>
<dbReference type="RefSeq" id="WP_072628954.1">
    <property type="nucleotide sequence ID" value="NZ_MLCB01000021.1"/>
</dbReference>